<protein>
    <recommendedName>
        <fullName evidence="4">Small EDRK-rich factor-like N-terminal domain-containing protein</fullName>
    </recommendedName>
</protein>
<sequence length="79" mass="9099">IQSSNAQKNMREGYGDRGRMAMKHAQENNMREKIDKKAKHRMGGNKNSSITNEQQYTSVQNNEKSKTKKATRVVCKQIE</sequence>
<evidence type="ECO:0000256" key="1">
    <source>
        <dbReference type="SAM" id="MobiDB-lite"/>
    </source>
</evidence>
<dbReference type="EMBL" id="CAWUPB010000058">
    <property type="protein sequence ID" value="CAK7323082.1"/>
    <property type="molecule type" value="Genomic_DNA"/>
</dbReference>
<feature type="compositionally biased region" description="Basic and acidic residues" evidence="1">
    <location>
        <begin position="26"/>
        <end position="35"/>
    </location>
</feature>
<feature type="compositionally biased region" description="Polar residues" evidence="1">
    <location>
        <begin position="45"/>
        <end position="62"/>
    </location>
</feature>
<evidence type="ECO:0000313" key="2">
    <source>
        <dbReference type="EMBL" id="CAK7323082.1"/>
    </source>
</evidence>
<dbReference type="Proteomes" id="UP001314170">
    <property type="component" value="Unassembled WGS sequence"/>
</dbReference>
<dbReference type="AlphaFoldDB" id="A0AAV1QN02"/>
<feature type="non-terminal residue" evidence="2">
    <location>
        <position position="1"/>
    </location>
</feature>
<gene>
    <name evidence="2" type="ORF">DCAF_LOCUS698</name>
</gene>
<reference evidence="2 3" key="1">
    <citation type="submission" date="2024-01" db="EMBL/GenBank/DDBJ databases">
        <authorList>
            <person name="Waweru B."/>
        </authorList>
    </citation>
    <scope>NUCLEOTIDE SEQUENCE [LARGE SCALE GENOMIC DNA]</scope>
</reference>
<keyword evidence="3" id="KW-1185">Reference proteome</keyword>
<evidence type="ECO:0000313" key="3">
    <source>
        <dbReference type="Proteomes" id="UP001314170"/>
    </source>
</evidence>
<feature type="region of interest" description="Disordered" evidence="1">
    <location>
        <begin position="26"/>
        <end position="79"/>
    </location>
</feature>
<evidence type="ECO:0008006" key="4">
    <source>
        <dbReference type="Google" id="ProtNLM"/>
    </source>
</evidence>
<accession>A0AAV1QN02</accession>
<comment type="caution">
    <text evidence="2">The sequence shown here is derived from an EMBL/GenBank/DDBJ whole genome shotgun (WGS) entry which is preliminary data.</text>
</comment>
<name>A0AAV1QN02_9ROSI</name>
<feature type="region of interest" description="Disordered" evidence="1">
    <location>
        <begin position="1"/>
        <end position="20"/>
    </location>
</feature>
<proteinExistence type="predicted"/>
<feature type="compositionally biased region" description="Basic and acidic residues" evidence="1">
    <location>
        <begin position="9"/>
        <end position="20"/>
    </location>
</feature>
<organism evidence="2 3">
    <name type="scientific">Dovyalis caffra</name>
    <dbReference type="NCBI Taxonomy" id="77055"/>
    <lineage>
        <taxon>Eukaryota</taxon>
        <taxon>Viridiplantae</taxon>
        <taxon>Streptophyta</taxon>
        <taxon>Embryophyta</taxon>
        <taxon>Tracheophyta</taxon>
        <taxon>Spermatophyta</taxon>
        <taxon>Magnoliopsida</taxon>
        <taxon>eudicotyledons</taxon>
        <taxon>Gunneridae</taxon>
        <taxon>Pentapetalae</taxon>
        <taxon>rosids</taxon>
        <taxon>fabids</taxon>
        <taxon>Malpighiales</taxon>
        <taxon>Salicaceae</taxon>
        <taxon>Flacourtieae</taxon>
        <taxon>Dovyalis</taxon>
    </lineage>
</organism>